<protein>
    <submittedName>
        <fullName evidence="1">Uncharacterized protein</fullName>
    </submittedName>
</protein>
<reference evidence="1" key="1">
    <citation type="submission" date="2018-05" db="EMBL/GenBank/DDBJ databases">
        <authorList>
            <person name="Lanie J.A."/>
            <person name="Ng W.-L."/>
            <person name="Kazmierczak K.M."/>
            <person name="Andrzejewski T.M."/>
            <person name="Davidsen T.M."/>
            <person name="Wayne K.J."/>
            <person name="Tettelin H."/>
            <person name="Glass J.I."/>
            <person name="Rusch D."/>
            <person name="Podicherti R."/>
            <person name="Tsui H.-C.T."/>
            <person name="Winkler M.E."/>
        </authorList>
    </citation>
    <scope>NUCLEOTIDE SEQUENCE</scope>
</reference>
<evidence type="ECO:0000313" key="1">
    <source>
        <dbReference type="EMBL" id="SVE58037.1"/>
    </source>
</evidence>
<sequence>MSWNRINWTVVAALLLAGGLLAANGKRQAAGAKDSPAVR</sequence>
<name>A0A383EMF3_9ZZZZ</name>
<proteinExistence type="predicted"/>
<organism evidence="1">
    <name type="scientific">marine metagenome</name>
    <dbReference type="NCBI Taxonomy" id="408172"/>
    <lineage>
        <taxon>unclassified sequences</taxon>
        <taxon>metagenomes</taxon>
        <taxon>ecological metagenomes</taxon>
    </lineage>
</organism>
<dbReference type="AlphaFoldDB" id="A0A383EMF3"/>
<accession>A0A383EMF3</accession>
<dbReference type="EMBL" id="UINC01227243">
    <property type="protein sequence ID" value="SVE58037.1"/>
    <property type="molecule type" value="Genomic_DNA"/>
</dbReference>
<gene>
    <name evidence="1" type="ORF">METZ01_LOCUS510891</name>
</gene>
<feature type="non-terminal residue" evidence="1">
    <location>
        <position position="39"/>
    </location>
</feature>